<name>A0A382FCZ4_9ZZZZ</name>
<dbReference type="PANTHER" id="PTHR46401">
    <property type="entry name" value="GLYCOSYLTRANSFERASE WBBK-RELATED"/>
    <property type="match status" value="1"/>
</dbReference>
<evidence type="ECO:0000256" key="1">
    <source>
        <dbReference type="ARBA" id="ARBA00022679"/>
    </source>
</evidence>
<dbReference type="GO" id="GO:0009103">
    <property type="term" value="P:lipopolysaccharide biosynthetic process"/>
    <property type="evidence" value="ECO:0007669"/>
    <property type="project" value="TreeGrafter"/>
</dbReference>
<dbReference type="Gene3D" id="3.40.50.2000">
    <property type="entry name" value="Glycogen Phosphorylase B"/>
    <property type="match status" value="2"/>
</dbReference>
<dbReference type="Pfam" id="PF13439">
    <property type="entry name" value="Glyco_transf_4"/>
    <property type="match status" value="1"/>
</dbReference>
<dbReference type="EMBL" id="UINC01049124">
    <property type="protein sequence ID" value="SVB60502.1"/>
    <property type="molecule type" value="Genomic_DNA"/>
</dbReference>
<accession>A0A382FCZ4</accession>
<sequence>MDLEVCPVDNQNRGHRVVAESTWLAPRTRRLDAVHHVGGRIPVWTGAPVAVTVHDLQPLDHPEHFSVAKRAYLTRALPRSIRRADVVVTVSDSVARQVVDRFGVPGGRVVVVSPGVAPPAAISGSTRPPGSPTILYPAVTHPHKRHVLLVEAFHLLADRHPTVRLVLTGGAGRAEADVRQAIELGPHADRIERAGRIPTEAMVERLASSSVVAFPSAYEGFGIPVVEAMAAGVPVLVAAGTPAAELVGSASVMSAGADPSRWADGLERLLDDDDHRLERVEEGLVGAMDYTWEASAAALEQ</sequence>
<dbReference type="PANTHER" id="PTHR46401:SF2">
    <property type="entry name" value="GLYCOSYLTRANSFERASE WBBK-RELATED"/>
    <property type="match status" value="1"/>
</dbReference>
<evidence type="ECO:0008006" key="5">
    <source>
        <dbReference type="Google" id="ProtNLM"/>
    </source>
</evidence>
<reference evidence="4" key="1">
    <citation type="submission" date="2018-05" db="EMBL/GenBank/DDBJ databases">
        <authorList>
            <person name="Lanie J.A."/>
            <person name="Ng W.-L."/>
            <person name="Kazmierczak K.M."/>
            <person name="Andrzejewski T.M."/>
            <person name="Davidsen T.M."/>
            <person name="Wayne K.J."/>
            <person name="Tettelin H."/>
            <person name="Glass J.I."/>
            <person name="Rusch D."/>
            <person name="Podicherti R."/>
            <person name="Tsui H.-C.T."/>
            <person name="Winkler M.E."/>
        </authorList>
    </citation>
    <scope>NUCLEOTIDE SEQUENCE</scope>
</reference>
<proteinExistence type="predicted"/>
<organism evidence="4">
    <name type="scientific">marine metagenome</name>
    <dbReference type="NCBI Taxonomy" id="408172"/>
    <lineage>
        <taxon>unclassified sequences</taxon>
        <taxon>metagenomes</taxon>
        <taxon>ecological metagenomes</taxon>
    </lineage>
</organism>
<dbReference type="InterPro" id="IPR001296">
    <property type="entry name" value="Glyco_trans_1"/>
</dbReference>
<dbReference type="CDD" id="cd03809">
    <property type="entry name" value="GT4_MtfB-like"/>
    <property type="match status" value="1"/>
</dbReference>
<dbReference type="SUPFAM" id="SSF53756">
    <property type="entry name" value="UDP-Glycosyltransferase/glycogen phosphorylase"/>
    <property type="match status" value="1"/>
</dbReference>
<dbReference type="Pfam" id="PF00534">
    <property type="entry name" value="Glycos_transf_1"/>
    <property type="match status" value="1"/>
</dbReference>
<keyword evidence="1" id="KW-0808">Transferase</keyword>
<feature type="domain" description="Glycosyl transferase family 1" evidence="2">
    <location>
        <begin position="127"/>
        <end position="279"/>
    </location>
</feature>
<protein>
    <recommendedName>
        <fullName evidence="5">Glycosyltransferase subfamily 4-like N-terminal domain-containing protein</fullName>
    </recommendedName>
</protein>
<gene>
    <name evidence="4" type="ORF">METZ01_LOCUS213356</name>
</gene>
<evidence type="ECO:0000313" key="4">
    <source>
        <dbReference type="EMBL" id="SVB60502.1"/>
    </source>
</evidence>
<feature type="non-terminal residue" evidence="4">
    <location>
        <position position="301"/>
    </location>
</feature>
<dbReference type="GO" id="GO:0016757">
    <property type="term" value="F:glycosyltransferase activity"/>
    <property type="evidence" value="ECO:0007669"/>
    <property type="project" value="InterPro"/>
</dbReference>
<dbReference type="InterPro" id="IPR028098">
    <property type="entry name" value="Glyco_trans_4-like_N"/>
</dbReference>
<evidence type="ECO:0000259" key="2">
    <source>
        <dbReference type="Pfam" id="PF00534"/>
    </source>
</evidence>
<evidence type="ECO:0000259" key="3">
    <source>
        <dbReference type="Pfam" id="PF13439"/>
    </source>
</evidence>
<dbReference type="AlphaFoldDB" id="A0A382FCZ4"/>
<feature type="domain" description="Glycosyltransferase subfamily 4-like N-terminal" evidence="3">
    <location>
        <begin position="28"/>
        <end position="116"/>
    </location>
</feature>